<name>A0A6A5UDI1_9PLEO</name>
<evidence type="ECO:0000313" key="8">
    <source>
        <dbReference type="Proteomes" id="UP000800035"/>
    </source>
</evidence>
<dbReference type="InterPro" id="IPR031127">
    <property type="entry name" value="E3_UB_ligase_RBR"/>
</dbReference>
<dbReference type="GO" id="GO:0004842">
    <property type="term" value="F:ubiquitin-protein transferase activity"/>
    <property type="evidence" value="ECO:0007669"/>
    <property type="project" value="InterPro"/>
</dbReference>
<keyword evidence="2" id="KW-0863">Zinc-finger</keyword>
<reference evidence="7" key="1">
    <citation type="journal article" date="2020" name="Stud. Mycol.">
        <title>101 Dothideomycetes genomes: a test case for predicting lifestyles and emergence of pathogens.</title>
        <authorList>
            <person name="Haridas S."/>
            <person name="Albert R."/>
            <person name="Binder M."/>
            <person name="Bloem J."/>
            <person name="Labutti K."/>
            <person name="Salamov A."/>
            <person name="Andreopoulos B."/>
            <person name="Baker S."/>
            <person name="Barry K."/>
            <person name="Bills G."/>
            <person name="Bluhm B."/>
            <person name="Cannon C."/>
            <person name="Castanera R."/>
            <person name="Culley D."/>
            <person name="Daum C."/>
            <person name="Ezra D."/>
            <person name="Gonzalez J."/>
            <person name="Henrissat B."/>
            <person name="Kuo A."/>
            <person name="Liang C."/>
            <person name="Lipzen A."/>
            <person name="Lutzoni F."/>
            <person name="Magnuson J."/>
            <person name="Mondo S."/>
            <person name="Nolan M."/>
            <person name="Ohm R."/>
            <person name="Pangilinan J."/>
            <person name="Park H.-J."/>
            <person name="Ramirez L."/>
            <person name="Alfaro M."/>
            <person name="Sun H."/>
            <person name="Tritt A."/>
            <person name="Yoshinaga Y."/>
            <person name="Zwiers L.-H."/>
            <person name="Turgeon B."/>
            <person name="Goodwin S."/>
            <person name="Spatafora J."/>
            <person name="Crous P."/>
            <person name="Grigoriev I."/>
        </authorList>
    </citation>
    <scope>NUCLEOTIDE SEQUENCE</scope>
    <source>
        <strain evidence="7">CBS 675.92</strain>
    </source>
</reference>
<dbReference type="InterPro" id="IPR013083">
    <property type="entry name" value="Znf_RING/FYVE/PHD"/>
</dbReference>
<dbReference type="CDD" id="cd20335">
    <property type="entry name" value="BRcat_RBR"/>
    <property type="match status" value="1"/>
</dbReference>
<evidence type="ECO:0000313" key="7">
    <source>
        <dbReference type="EMBL" id="KAF1963253.1"/>
    </source>
</evidence>
<keyword evidence="3" id="KW-0833">Ubl conjugation pathway</keyword>
<dbReference type="EMBL" id="ML976977">
    <property type="protein sequence ID" value="KAF1963253.1"/>
    <property type="molecule type" value="Genomic_DNA"/>
</dbReference>
<keyword evidence="1" id="KW-0479">Metal-binding</keyword>
<proteinExistence type="predicted"/>
<gene>
    <name evidence="7" type="ORF">CC80DRAFT_541197</name>
</gene>
<protein>
    <recommendedName>
        <fullName evidence="6">IBR domain-containing protein</fullName>
    </recommendedName>
</protein>
<feature type="domain" description="IBR" evidence="6">
    <location>
        <begin position="259"/>
        <end position="316"/>
    </location>
</feature>
<keyword evidence="4" id="KW-0862">Zinc</keyword>
<dbReference type="AlphaFoldDB" id="A0A6A5UDI1"/>
<evidence type="ECO:0000256" key="4">
    <source>
        <dbReference type="ARBA" id="ARBA00022833"/>
    </source>
</evidence>
<dbReference type="Pfam" id="PF01485">
    <property type="entry name" value="IBR"/>
    <property type="match status" value="1"/>
</dbReference>
<evidence type="ECO:0000256" key="1">
    <source>
        <dbReference type="ARBA" id="ARBA00022723"/>
    </source>
</evidence>
<organism evidence="7 8">
    <name type="scientific">Byssothecium circinans</name>
    <dbReference type="NCBI Taxonomy" id="147558"/>
    <lineage>
        <taxon>Eukaryota</taxon>
        <taxon>Fungi</taxon>
        <taxon>Dikarya</taxon>
        <taxon>Ascomycota</taxon>
        <taxon>Pezizomycotina</taxon>
        <taxon>Dothideomycetes</taxon>
        <taxon>Pleosporomycetidae</taxon>
        <taxon>Pleosporales</taxon>
        <taxon>Massarineae</taxon>
        <taxon>Massarinaceae</taxon>
        <taxon>Byssothecium</taxon>
    </lineage>
</organism>
<evidence type="ECO:0000256" key="5">
    <source>
        <dbReference type="SAM" id="MobiDB-lite"/>
    </source>
</evidence>
<keyword evidence="8" id="KW-1185">Reference proteome</keyword>
<dbReference type="PANTHER" id="PTHR11685">
    <property type="entry name" value="RBR FAMILY RING FINGER AND IBR DOMAIN-CONTAINING"/>
    <property type="match status" value="1"/>
</dbReference>
<dbReference type="Gene3D" id="3.30.40.10">
    <property type="entry name" value="Zinc/RING finger domain, C3HC4 (zinc finger)"/>
    <property type="match status" value="1"/>
</dbReference>
<evidence type="ECO:0000256" key="2">
    <source>
        <dbReference type="ARBA" id="ARBA00022771"/>
    </source>
</evidence>
<accession>A0A6A5UDI1</accession>
<dbReference type="Proteomes" id="UP000800035">
    <property type="component" value="Unassembled WGS sequence"/>
</dbReference>
<dbReference type="InterPro" id="IPR002867">
    <property type="entry name" value="IBR_dom"/>
</dbReference>
<dbReference type="GO" id="GO:0016567">
    <property type="term" value="P:protein ubiquitination"/>
    <property type="evidence" value="ECO:0007669"/>
    <property type="project" value="InterPro"/>
</dbReference>
<dbReference type="OrthoDB" id="10009520at2759"/>
<feature type="compositionally biased region" description="Low complexity" evidence="5">
    <location>
        <begin position="126"/>
        <end position="139"/>
    </location>
</feature>
<feature type="region of interest" description="Disordered" evidence="5">
    <location>
        <begin position="124"/>
        <end position="144"/>
    </location>
</feature>
<sequence length="413" mass="44909">MSTCASLVTVEAARPAIFDVDDEMFALALQLEEAGAHGLEGKGKFPAGSPPDSVIAFDNFQTELDTHLTFLRDLKLAHSIAHAVDTDADLIAQLAGSEDQAHDDHNYALQLGGLTSYDEDEGEELSFASPSSTSSSSSSLRNNTASHPQWLTGIATSIHAADDAESSVNIMPSTTYEDKQAKAIESLSQEYECSVCFEQYHACSIVTLPCHDRYCLDCLKNLFVRATRDESLFPPRCCRKEIGIDLISHELTRAQLNAFKKAEVEYTTSDRTYCSNTTCGSFIPPIDIMADKAFCTQCASETCTYCKKGFHQGLDCPADTALHQALSLAEREGWQRCYACDASVGPVSATCVVSVGRHADAITGANTDCTPGHSRWRSVMLLWLCRKHNSAVALNWYATDCEIIQIASIPVGS</sequence>
<evidence type="ECO:0000259" key="6">
    <source>
        <dbReference type="Pfam" id="PF01485"/>
    </source>
</evidence>
<dbReference type="SUPFAM" id="SSF57850">
    <property type="entry name" value="RING/U-box"/>
    <property type="match status" value="1"/>
</dbReference>
<dbReference type="GO" id="GO:0008270">
    <property type="term" value="F:zinc ion binding"/>
    <property type="evidence" value="ECO:0007669"/>
    <property type="project" value="UniProtKB-KW"/>
</dbReference>
<evidence type="ECO:0000256" key="3">
    <source>
        <dbReference type="ARBA" id="ARBA00022786"/>
    </source>
</evidence>